<dbReference type="KEGG" id="vg:9384544"/>
<evidence type="ECO:0000256" key="5">
    <source>
        <dbReference type="ARBA" id="ARBA00023019"/>
    </source>
</evidence>
<name>D7RMR1_9CAUD</name>
<evidence type="ECO:0000256" key="3">
    <source>
        <dbReference type="ARBA" id="ARBA00022504"/>
    </source>
</evidence>
<dbReference type="RefSeq" id="YP_003734398.1">
    <property type="nucleotide sequence ID" value="NC_014260.1"/>
</dbReference>
<keyword evidence="6" id="KW-0238">DNA-binding</keyword>
<comment type="function">
    <text evidence="1">Disorganizes the host nucleoid and inhibits replication, but without host DNA cleavage or degradation. Only the architecture of the nucleoid is affected. May act on the host chromosomal sequences that determine the structure of the nucleoid. Binds to dsDNA but not to ssDNA.</text>
</comment>
<proteinExistence type="predicted"/>
<dbReference type="Pfam" id="PF06591">
    <property type="entry name" value="Phage_T4_Ndd"/>
    <property type="match status" value="1"/>
</dbReference>
<dbReference type="Proteomes" id="UP000201129">
    <property type="component" value="Segment"/>
</dbReference>
<keyword evidence="3" id="KW-1121">Modulation of host cell cycle by virus</keyword>
<dbReference type="GO" id="GO:0098673">
    <property type="term" value="P:symbiont-mediated suppression of host DNA replication"/>
    <property type="evidence" value="ECO:0007669"/>
    <property type="project" value="UniProtKB-KW"/>
</dbReference>
<reference evidence="7 8" key="1">
    <citation type="journal article" date="2011" name="Arch. Virol.">
        <title>The complete genome sequence of a novel T4-like bacteriophage, IME08.</title>
        <authorList>
            <person name="Jiang H."/>
            <person name="Jiang X."/>
            <person name="Wang S."/>
            <person name="Li C."/>
            <person name="Chen B."/>
            <person name="An X."/>
            <person name="Mi Z."/>
            <person name="Chen J."/>
            <person name="Tong Y."/>
        </authorList>
    </citation>
    <scope>NUCLEOTIDE SEQUENCE [LARGE SCALE GENOMIC DNA]</scope>
</reference>
<organism evidence="7 8">
    <name type="scientific">Escherichia phage IME08</name>
    <dbReference type="NCBI Taxonomy" id="698728"/>
    <lineage>
        <taxon>Viruses</taxon>
        <taxon>Duplodnaviria</taxon>
        <taxon>Heunggongvirae</taxon>
        <taxon>Uroviricota</taxon>
        <taxon>Caudoviricetes</taxon>
        <taxon>Pantevenvirales</taxon>
        <taxon>Straboviridae</taxon>
        <taxon>Tevenvirinae</taxon>
        <taxon>Dhakavirus</taxon>
        <taxon>Dhakavirus ime08</taxon>
    </lineage>
</organism>
<evidence type="ECO:0000256" key="1">
    <source>
        <dbReference type="ARBA" id="ARBA00003241"/>
    </source>
</evidence>
<accession>D7RMR1</accession>
<keyword evidence="8" id="KW-1185">Reference proteome</keyword>
<dbReference type="GO" id="GO:0044071">
    <property type="term" value="P:symbiont-mediated perturbation of host cell cycle progression"/>
    <property type="evidence" value="ECO:0007669"/>
    <property type="project" value="UniProtKB-KW"/>
</dbReference>
<sequence>MDMNTYMTRRNVLSAGATTVAYVKNGEYQNGKPSKEISAQPGFYFFVKGGADSRVVAARFYVGNQRSAQGLDGIVANIRKKRSQSARTMAVNGVVYEVLYVPASKMKPLTTGFGKGQIAMAFTRNHSSDLQTLEEMNRMLADNFKFILQAY</sequence>
<keyword evidence="4" id="KW-0945">Host-virus interaction</keyword>
<evidence type="ECO:0000256" key="2">
    <source>
        <dbReference type="ARBA" id="ARBA00015643"/>
    </source>
</evidence>
<evidence type="ECO:0000256" key="4">
    <source>
        <dbReference type="ARBA" id="ARBA00022581"/>
    </source>
</evidence>
<gene>
    <name evidence="7" type="primary">ndd</name>
</gene>
<dbReference type="InterPro" id="IPR009514">
    <property type="entry name" value="Phage_Ndd"/>
</dbReference>
<evidence type="ECO:0000313" key="7">
    <source>
        <dbReference type="EMBL" id="ADI55577.1"/>
    </source>
</evidence>
<dbReference type="OrthoDB" id="11172at10239"/>
<dbReference type="GO" id="GO:0003677">
    <property type="term" value="F:DNA binding"/>
    <property type="evidence" value="ECO:0007669"/>
    <property type="project" value="UniProtKB-KW"/>
</dbReference>
<evidence type="ECO:0000256" key="6">
    <source>
        <dbReference type="ARBA" id="ARBA00023125"/>
    </source>
</evidence>
<dbReference type="GeneID" id="9384544"/>
<reference evidence="7 8" key="2">
    <citation type="journal article" date="2011" name="Virol. J.">
        <title>Sequence characteristics of T4-like bacteriophage IME08 benome termini revealed by high throughput sequencing.</title>
        <authorList>
            <person name="Jiang X."/>
            <person name="Jiang H."/>
            <person name="Li C."/>
            <person name="Wang S."/>
            <person name="Mi Z."/>
            <person name="An X."/>
            <person name="Chen J."/>
            <person name="Tong Y."/>
        </authorList>
    </citation>
    <scope>NUCLEOTIDE SEQUENCE [LARGE SCALE GENOMIC DNA]</scope>
</reference>
<protein>
    <recommendedName>
        <fullName evidence="2">Nucleoid disruption protein</fullName>
    </recommendedName>
</protein>
<evidence type="ECO:0000313" key="8">
    <source>
        <dbReference type="Proteomes" id="UP000201129"/>
    </source>
</evidence>
<keyword evidence="5" id="KW-1248">Inhibition of host DNA replication by virus</keyword>
<dbReference type="EMBL" id="HM071924">
    <property type="protein sequence ID" value="ADI55577.1"/>
    <property type="molecule type" value="Genomic_DNA"/>
</dbReference>